<dbReference type="Pfam" id="PF09685">
    <property type="entry name" value="MamF_MmsF"/>
    <property type="match status" value="1"/>
</dbReference>
<accession>A0ABS8YIQ6</accession>
<evidence type="ECO:0000256" key="3">
    <source>
        <dbReference type="ARBA" id="ARBA00022989"/>
    </source>
</evidence>
<evidence type="ECO:0000313" key="6">
    <source>
        <dbReference type="EMBL" id="MCE5170211.1"/>
    </source>
</evidence>
<comment type="subcellular location">
    <subcellularLocation>
        <location evidence="1">Membrane</location>
        <topology evidence="1">Multi-pass membrane protein</topology>
    </subcellularLocation>
</comment>
<dbReference type="Proteomes" id="UP001199916">
    <property type="component" value="Unassembled WGS sequence"/>
</dbReference>
<feature type="transmembrane region" description="Helical" evidence="5">
    <location>
        <begin position="42"/>
        <end position="61"/>
    </location>
</feature>
<feature type="transmembrane region" description="Helical" evidence="5">
    <location>
        <begin position="12"/>
        <end position="30"/>
    </location>
</feature>
<organism evidence="6 7">
    <name type="scientific">Paenibacillus profundus</name>
    <dbReference type="NCBI Taxonomy" id="1173085"/>
    <lineage>
        <taxon>Bacteria</taxon>
        <taxon>Bacillati</taxon>
        <taxon>Bacillota</taxon>
        <taxon>Bacilli</taxon>
        <taxon>Bacillales</taxon>
        <taxon>Paenibacillaceae</taxon>
        <taxon>Paenibacillus</taxon>
    </lineage>
</organism>
<dbReference type="InterPro" id="IPR019109">
    <property type="entry name" value="MamF_MmsF"/>
</dbReference>
<evidence type="ECO:0000313" key="7">
    <source>
        <dbReference type="Proteomes" id="UP001199916"/>
    </source>
</evidence>
<evidence type="ECO:0000256" key="2">
    <source>
        <dbReference type="ARBA" id="ARBA00022692"/>
    </source>
</evidence>
<keyword evidence="7" id="KW-1185">Reference proteome</keyword>
<keyword evidence="3 5" id="KW-1133">Transmembrane helix</keyword>
<evidence type="ECO:0000256" key="4">
    <source>
        <dbReference type="ARBA" id="ARBA00023136"/>
    </source>
</evidence>
<comment type="caution">
    <text evidence="6">The sequence shown here is derived from an EMBL/GenBank/DDBJ whole genome shotgun (WGS) entry which is preliminary data.</text>
</comment>
<keyword evidence="4 5" id="KW-0472">Membrane</keyword>
<protein>
    <submittedName>
        <fullName evidence="6">DUF4870 domain-containing protein</fullName>
    </submittedName>
</protein>
<reference evidence="6 7" key="1">
    <citation type="submission" date="2021-11" db="EMBL/GenBank/DDBJ databases">
        <title>Draft genome sequence of Paenibacillus profundus YoMME, a new Gram-positive bacteria with exoelectrogenic properties.</title>
        <authorList>
            <person name="Hubenova Y."/>
            <person name="Hubenova E."/>
            <person name="Manasiev Y."/>
            <person name="Peykov S."/>
            <person name="Mitov M."/>
        </authorList>
    </citation>
    <scope>NUCLEOTIDE SEQUENCE [LARGE SCALE GENOMIC DNA]</scope>
    <source>
        <strain evidence="6 7">YoMME</strain>
    </source>
</reference>
<sequence>MSTRYILSSLSYFSIFFAGFILPLVIWLVASDPYIKHHAGRALFSHILPYAFIVLAIISLITAQFLLSIGFVIIMGVASLFIFIWNVIMGVRVLREGGAF</sequence>
<name>A0ABS8YIQ6_9BACL</name>
<dbReference type="RefSeq" id="WP_233697003.1">
    <property type="nucleotide sequence ID" value="NZ_JAJNBZ010000008.1"/>
</dbReference>
<feature type="transmembrane region" description="Helical" evidence="5">
    <location>
        <begin position="67"/>
        <end position="88"/>
    </location>
</feature>
<gene>
    <name evidence="6" type="ORF">LQV63_12905</name>
</gene>
<dbReference type="EMBL" id="JAJNBZ010000008">
    <property type="protein sequence ID" value="MCE5170211.1"/>
    <property type="molecule type" value="Genomic_DNA"/>
</dbReference>
<evidence type="ECO:0000256" key="1">
    <source>
        <dbReference type="ARBA" id="ARBA00004141"/>
    </source>
</evidence>
<keyword evidence="2 5" id="KW-0812">Transmembrane</keyword>
<evidence type="ECO:0000256" key="5">
    <source>
        <dbReference type="SAM" id="Phobius"/>
    </source>
</evidence>
<proteinExistence type="predicted"/>